<protein>
    <recommendedName>
        <fullName evidence="4">RING-type domain-containing protein</fullName>
    </recommendedName>
</protein>
<sequence>MDYRQTPITSSPPLYDSNSPPRTHGRSERDADIPDDHKFKRRRIDPRHPSSDLTPTSRGYSLNHTSLPFNFPTYIPHHRPSPSTFHSNPRDALTPMTSEQPLLWDEDSALTYLASGFPRDLMAQSGSLPNMSGSFRSLLAVEEGHLPEPLRRHPNNPPLRSPADSTIPIYHQRAMPSEMYGQNSTTPQMRGVPPPNAMTGPVPLTYDPRHHHHYVSLATEPLVQRRPSSHPTQNTPSGPNSSSTPEIRMILIRATRESIDALMEHKRECPACQLEFEVDNFTARVTCCDTSIHAACLSAWVNSATYAKSRTCMKCRRPIDAKRSLNNIIPPVTDELWDKGIDFNVPPNVKLEQEIVLNINARPDRSMRRPRPSGWGRHSSALMANADHITSMSVEARQAISNLRREQVAAQEVKARLLGTAQAELNLAIDDDRDASSQLMQAQLQLGRGEMVDLTPLIQKCEETGRAMARANSNYHAVQKDIEATIISHSHRLQAMMQDAMLESLRRDTRRDERRRAAVMDNVTLANSFHADVRRHESRSFSSSSSDGD</sequence>
<dbReference type="Proteomes" id="UP000288859">
    <property type="component" value="Unassembled WGS sequence"/>
</dbReference>
<gene>
    <name evidence="2" type="ORF">B0A52_07484</name>
</gene>
<proteinExistence type="predicted"/>
<feature type="region of interest" description="Disordered" evidence="1">
    <location>
        <begin position="1"/>
        <end position="61"/>
    </location>
</feature>
<accession>A0A438MZM0</accession>
<dbReference type="VEuPathDB" id="FungiDB:PV10_02964"/>
<feature type="region of interest" description="Disordered" evidence="1">
    <location>
        <begin position="222"/>
        <end position="246"/>
    </location>
</feature>
<dbReference type="OrthoDB" id="4158777at2759"/>
<dbReference type="AlphaFoldDB" id="A0A438MZM0"/>
<dbReference type="EMBL" id="NAJM01000034">
    <property type="protein sequence ID" value="RVX68829.1"/>
    <property type="molecule type" value="Genomic_DNA"/>
</dbReference>
<evidence type="ECO:0000256" key="1">
    <source>
        <dbReference type="SAM" id="MobiDB-lite"/>
    </source>
</evidence>
<reference evidence="2 3" key="1">
    <citation type="submission" date="2017-03" db="EMBL/GenBank/DDBJ databases">
        <title>Genomes of endolithic fungi from Antarctica.</title>
        <authorList>
            <person name="Coleine C."/>
            <person name="Masonjones S."/>
            <person name="Stajich J.E."/>
        </authorList>
    </citation>
    <scope>NUCLEOTIDE SEQUENCE [LARGE SCALE GENOMIC DNA]</scope>
    <source>
        <strain evidence="2 3">CCFEE 6314</strain>
    </source>
</reference>
<dbReference type="Gene3D" id="3.30.40.10">
    <property type="entry name" value="Zinc/RING finger domain, C3HC4 (zinc finger)"/>
    <property type="match status" value="1"/>
</dbReference>
<name>A0A438MZM0_EXOME</name>
<evidence type="ECO:0000313" key="3">
    <source>
        <dbReference type="Proteomes" id="UP000288859"/>
    </source>
</evidence>
<dbReference type="SUPFAM" id="SSF57850">
    <property type="entry name" value="RING/U-box"/>
    <property type="match status" value="1"/>
</dbReference>
<feature type="compositionally biased region" description="Basic and acidic residues" evidence="1">
    <location>
        <begin position="25"/>
        <end position="38"/>
    </location>
</feature>
<evidence type="ECO:0008006" key="4">
    <source>
        <dbReference type="Google" id="ProtNLM"/>
    </source>
</evidence>
<comment type="caution">
    <text evidence="2">The sequence shown here is derived from an EMBL/GenBank/DDBJ whole genome shotgun (WGS) entry which is preliminary data.</text>
</comment>
<feature type="compositionally biased region" description="Polar residues" evidence="1">
    <location>
        <begin position="1"/>
        <end position="21"/>
    </location>
</feature>
<feature type="compositionally biased region" description="Polar residues" evidence="1">
    <location>
        <begin position="51"/>
        <end position="61"/>
    </location>
</feature>
<organism evidence="2 3">
    <name type="scientific">Exophiala mesophila</name>
    <name type="common">Black yeast-like fungus</name>
    <dbReference type="NCBI Taxonomy" id="212818"/>
    <lineage>
        <taxon>Eukaryota</taxon>
        <taxon>Fungi</taxon>
        <taxon>Dikarya</taxon>
        <taxon>Ascomycota</taxon>
        <taxon>Pezizomycotina</taxon>
        <taxon>Eurotiomycetes</taxon>
        <taxon>Chaetothyriomycetidae</taxon>
        <taxon>Chaetothyriales</taxon>
        <taxon>Herpotrichiellaceae</taxon>
        <taxon>Exophiala</taxon>
    </lineage>
</organism>
<feature type="compositionally biased region" description="Low complexity" evidence="1">
    <location>
        <begin position="231"/>
        <end position="245"/>
    </location>
</feature>
<dbReference type="InterPro" id="IPR013083">
    <property type="entry name" value="Znf_RING/FYVE/PHD"/>
</dbReference>
<evidence type="ECO:0000313" key="2">
    <source>
        <dbReference type="EMBL" id="RVX68829.1"/>
    </source>
</evidence>